<dbReference type="Pfam" id="PF03607">
    <property type="entry name" value="DCX"/>
    <property type="match status" value="1"/>
</dbReference>
<dbReference type="SUPFAM" id="SSF89837">
    <property type="entry name" value="Doublecortin (DC)"/>
    <property type="match status" value="1"/>
</dbReference>
<dbReference type="PROSITE" id="PS50309">
    <property type="entry name" value="DC"/>
    <property type="match status" value="1"/>
</dbReference>
<proteinExistence type="predicted"/>
<feature type="compositionally biased region" description="Polar residues" evidence="4">
    <location>
        <begin position="557"/>
        <end position="569"/>
    </location>
</feature>
<dbReference type="Proteomes" id="UP001142055">
    <property type="component" value="Chromosome 2"/>
</dbReference>
<dbReference type="AlphaFoldDB" id="A0A9Q0M8G7"/>
<feature type="domain" description="Doublecortin" evidence="5">
    <location>
        <begin position="29"/>
        <end position="111"/>
    </location>
</feature>
<dbReference type="Pfam" id="PF23409">
    <property type="entry name" value="Beta-prop_EML"/>
    <property type="match status" value="1"/>
</dbReference>
<dbReference type="Gene3D" id="3.10.20.230">
    <property type="entry name" value="Doublecortin domain"/>
    <property type="match status" value="2"/>
</dbReference>
<dbReference type="GO" id="GO:0008017">
    <property type="term" value="F:microtubule binding"/>
    <property type="evidence" value="ECO:0007669"/>
    <property type="project" value="TreeGrafter"/>
</dbReference>
<feature type="region of interest" description="Disordered" evidence="4">
    <location>
        <begin position="312"/>
        <end position="338"/>
    </location>
</feature>
<reference evidence="6" key="1">
    <citation type="submission" date="2022-12" db="EMBL/GenBank/DDBJ databases">
        <title>Genome assemblies of Blomia tropicalis.</title>
        <authorList>
            <person name="Cui Y."/>
        </authorList>
    </citation>
    <scope>NUCLEOTIDE SEQUENCE</scope>
    <source>
        <tissue evidence="6">Adult mites</tissue>
    </source>
</reference>
<accession>A0A9Q0M8G7</accession>
<dbReference type="GO" id="GO:0000226">
    <property type="term" value="P:microtubule cytoskeleton organization"/>
    <property type="evidence" value="ECO:0007669"/>
    <property type="project" value="TreeGrafter"/>
</dbReference>
<dbReference type="InterPro" id="IPR055442">
    <property type="entry name" value="Beta-prop_EML-like_2nd"/>
</dbReference>
<dbReference type="SUPFAM" id="SSF50978">
    <property type="entry name" value="WD40 repeat-like"/>
    <property type="match status" value="1"/>
</dbReference>
<feature type="repeat" description="WD" evidence="3">
    <location>
        <begin position="797"/>
        <end position="837"/>
    </location>
</feature>
<dbReference type="InterPro" id="IPR036322">
    <property type="entry name" value="WD40_repeat_dom_sf"/>
</dbReference>
<feature type="region of interest" description="Disordered" evidence="4">
    <location>
        <begin position="526"/>
        <end position="569"/>
    </location>
</feature>
<dbReference type="Pfam" id="PF00400">
    <property type="entry name" value="WD40"/>
    <property type="match status" value="1"/>
</dbReference>
<dbReference type="PROSITE" id="PS50082">
    <property type="entry name" value="WD_REPEATS_2"/>
    <property type="match status" value="1"/>
</dbReference>
<dbReference type="InterPro" id="IPR003533">
    <property type="entry name" value="Doublecortin_dom"/>
</dbReference>
<keyword evidence="7" id="KW-1185">Reference proteome</keyword>
<gene>
    <name evidence="6" type="ORF">RDWZM_006912</name>
</gene>
<dbReference type="PANTHER" id="PTHR13720:SF55">
    <property type="entry name" value="ECHINODERM MICROTUBULE-ASSOCIATED PROTEIN-LIKE CG42247"/>
    <property type="match status" value="1"/>
</dbReference>
<dbReference type="SMART" id="SM00537">
    <property type="entry name" value="DCX"/>
    <property type="match status" value="1"/>
</dbReference>
<dbReference type="PROSITE" id="PS50294">
    <property type="entry name" value="WD_REPEATS_REGION"/>
    <property type="match status" value="1"/>
</dbReference>
<evidence type="ECO:0000313" key="7">
    <source>
        <dbReference type="Proteomes" id="UP001142055"/>
    </source>
</evidence>
<dbReference type="Gene3D" id="2.130.10.10">
    <property type="entry name" value="YVTN repeat-like/Quinoprotein amine dehydrogenase"/>
    <property type="match status" value="3"/>
</dbReference>
<dbReference type="InterPro" id="IPR001680">
    <property type="entry name" value="WD40_rpt"/>
</dbReference>
<dbReference type="SMART" id="SM00320">
    <property type="entry name" value="WD40"/>
    <property type="match status" value="7"/>
</dbReference>
<dbReference type="GO" id="GO:0072686">
    <property type="term" value="C:mitotic spindle"/>
    <property type="evidence" value="ECO:0007669"/>
    <property type="project" value="TreeGrafter"/>
</dbReference>
<dbReference type="InterPro" id="IPR036572">
    <property type="entry name" value="Doublecortin_dom_sf"/>
</dbReference>
<name>A0A9Q0M8G7_BLOTA</name>
<evidence type="ECO:0000256" key="2">
    <source>
        <dbReference type="ARBA" id="ARBA00022737"/>
    </source>
</evidence>
<dbReference type="InterPro" id="IPR015943">
    <property type="entry name" value="WD40/YVTN_repeat-like_dom_sf"/>
</dbReference>
<dbReference type="InterPro" id="IPR055439">
    <property type="entry name" value="Beta-prop_EML_1st"/>
</dbReference>
<dbReference type="GO" id="GO:0035556">
    <property type="term" value="P:intracellular signal transduction"/>
    <property type="evidence" value="ECO:0007669"/>
    <property type="project" value="InterPro"/>
</dbReference>
<keyword evidence="1 3" id="KW-0853">WD repeat</keyword>
<evidence type="ECO:0000259" key="5">
    <source>
        <dbReference type="PROSITE" id="PS50309"/>
    </source>
</evidence>
<organism evidence="6 7">
    <name type="scientific">Blomia tropicalis</name>
    <name type="common">Mite</name>
    <dbReference type="NCBI Taxonomy" id="40697"/>
    <lineage>
        <taxon>Eukaryota</taxon>
        <taxon>Metazoa</taxon>
        <taxon>Ecdysozoa</taxon>
        <taxon>Arthropoda</taxon>
        <taxon>Chelicerata</taxon>
        <taxon>Arachnida</taxon>
        <taxon>Acari</taxon>
        <taxon>Acariformes</taxon>
        <taxon>Sarcoptiformes</taxon>
        <taxon>Astigmata</taxon>
        <taxon>Glycyphagoidea</taxon>
        <taxon>Echimyopodidae</taxon>
        <taxon>Blomia</taxon>
    </lineage>
</organism>
<feature type="compositionally biased region" description="Low complexity" evidence="4">
    <location>
        <begin position="313"/>
        <end position="336"/>
    </location>
</feature>
<dbReference type="OMA" id="FTIFYIE"/>
<dbReference type="InterPro" id="IPR050630">
    <property type="entry name" value="WD_repeat_EMAP"/>
</dbReference>
<feature type="compositionally biased region" description="Polar residues" evidence="4">
    <location>
        <begin position="526"/>
        <end position="541"/>
    </location>
</feature>
<evidence type="ECO:0000256" key="3">
    <source>
        <dbReference type="PROSITE-ProRule" id="PRU00221"/>
    </source>
</evidence>
<evidence type="ECO:0000256" key="4">
    <source>
        <dbReference type="SAM" id="MobiDB-lite"/>
    </source>
</evidence>
<evidence type="ECO:0000256" key="1">
    <source>
        <dbReference type="ARBA" id="ARBA00022574"/>
    </source>
</evidence>
<comment type="caution">
    <text evidence="6">The sequence shown here is derived from an EMBL/GenBank/DDBJ whole genome shotgun (WGS) entry which is preliminary data.</text>
</comment>
<sequence length="1186" mass="133554">MNSLPIYPQHHNVIGSSRAFKEAAGRKARKIHFYQNGKPYVPKLAISLIPGKDFHSFEQLCEFLTEKSKLLNGVQYIFTTNGRRVNTIDELEHDQSYVISGSKSFVSCPYGLIKRTEPKVPKISNRYRFIREDDLKLIRPLSSKYNNIYSTVDQTNAAYANNADSRIITVVNNRNHSIQSNVILNLKSPKSFTNLLNDLGQSVRLYLPKRMFTSSGLEVKSVSHLKHDLSHINLFYIDSEKSNEQLQLITKFPSLESIERFMEQSVQRLNQISSFSSNIDLRPHEIAFESSLSNADLDKQWECSDGVTTNTVSKLSKPKSITPKPTTKSTKNVSVTKTKKSTDCSKVSAKSTQSKLPIPKQNIRKKSITKLKPDIVANDDEMKQKIEHNNEEPLNLFPIESISDTKYEQIQKYAEQMLKETSDQIRNEGLLQKHSIIITNNCPTIASSNIPIATTKVVNETNDNPSPQYHLSKPEKNVNQKVNFKTPDIIPKTTNTKPTTKKNKIEIGEMSKEIDQSTQITKKLNGNSIQPKMSSSLRSNVKNPPKNNKPIIKRSTKITNPKSTPTPIQDNKVQTKVIPKPIHLEQHGPTYNSNNYLVKGSNVPDYHLELFRIFGELAFYSGVFAILWNVQNNSQRFYMEHDEDIYCMRVDKKGETIASCQMLNSSKNSLIRLWSVRTLSTLTILKDVSITNVIDMEFTINKQLEKDEHIFGGTVHPSENDIMVTYGKMHLVVWHLKSDNSIEHRTALQTHSKITKTICCADFLGDNSLLTGDSDGNLTIWAPFEVNHVLEFAIKEVKGHENQLSCLKLTKNHILISGDTDGTIKTWGVDDGEFRLLNAIKLPSFSGTICSIALPDETLENLDIFVGTSENFILKGTVFTSTNYEILFEGHIMAIRTVSVDPLNDCFYTASLDQKVCKWNQDSLIWKSNLDIQAISSTVHPSGQVLAIGSVSGIVSILKCSDGSIQQHLEISSICIGCMSYSPDGLFLVIGCQDGNLHVLPTEDDGNSYSKVSTLKGPLPILTLQWSMDTQFILTSVDDNNYQELILWDLHNTRYIRNVTNFSDNLRWYNATCSGLDDARGTWDNQTLKDVINICSFYGPSMGYILTGDEMGYVRLFSYPSIQSDSSYYQYKQGGGSVTDIKVGSNEIYFHISSLLDGNGNGGGGFSFDGRYQTMDDIKRWTISNE</sequence>
<keyword evidence="2" id="KW-0677">Repeat</keyword>
<dbReference type="EMBL" id="JAPWDV010000002">
    <property type="protein sequence ID" value="KAJ6221100.1"/>
    <property type="molecule type" value="Genomic_DNA"/>
</dbReference>
<dbReference type="PANTHER" id="PTHR13720">
    <property type="entry name" value="WD-40 REPEAT PROTEIN"/>
    <property type="match status" value="1"/>
</dbReference>
<dbReference type="Pfam" id="PF23414">
    <property type="entry name" value="Beta-prop_EML_2"/>
    <property type="match status" value="1"/>
</dbReference>
<protein>
    <recommendedName>
        <fullName evidence="5">Doublecortin domain-containing protein</fullName>
    </recommendedName>
</protein>
<evidence type="ECO:0000313" key="6">
    <source>
        <dbReference type="EMBL" id="KAJ6221100.1"/>
    </source>
</evidence>